<dbReference type="GO" id="GO:0030488">
    <property type="term" value="P:tRNA methylation"/>
    <property type="evidence" value="ECO:0007669"/>
    <property type="project" value="TreeGrafter"/>
</dbReference>
<organism evidence="7 8">
    <name type="scientific">Cryoendolithus antarcticus</name>
    <dbReference type="NCBI Taxonomy" id="1507870"/>
    <lineage>
        <taxon>Eukaryota</taxon>
        <taxon>Fungi</taxon>
        <taxon>Dikarya</taxon>
        <taxon>Ascomycota</taxon>
        <taxon>Pezizomycotina</taxon>
        <taxon>Dothideomycetes</taxon>
        <taxon>Dothideomycetidae</taxon>
        <taxon>Cladosporiales</taxon>
        <taxon>Cladosporiaceae</taxon>
        <taxon>Cryoendolithus</taxon>
    </lineage>
</organism>
<comment type="similarity">
    <text evidence="6">Belongs to the WD repeat WDR6 family.</text>
</comment>
<comment type="subcellular location">
    <subcellularLocation>
        <location evidence="1">Cytoplasm</location>
    </subcellularLocation>
</comment>
<keyword evidence="2" id="KW-0963">Cytoplasm</keyword>
<keyword evidence="4" id="KW-0819">tRNA processing</keyword>
<sequence>MSDDVLQRKCSKVLVTALAFFNNDVLLAGEGNLLLAYDATTRQGVGLAKIFRQQAIHGIFADEATGLILIYGGRRIAVASLTHHANEITFSVSEEKDAGDWILDAICSPITDTDEGLCDDRNVKLWDISTVLDSMPEGVLDQVIDTGFGATNQSNENAPPLLAAALGHVSRIWSVRTFVSNDRFTIWTFGEDATRIEWHLEHHTESSHCQLVQDRVDTCHTGKNIWSTARTTLLEDTCATGGADGSIAILPDDELHGSVRSTVTLFSQLHASPERALDATKSYAFVAQDALIAVSSQGHITLVTLLPNGEFSTESLAYHEELRTYSLATGFAGTAIVAGKGGTVYMFDTAVKELSIVANAPGKVAGLFMSIIRTADNATRPRLLALVTTLGSSNAQLVEVSAPELIDNASATARRKCRQLQLTQDFVVTSFVMVNRGVDGIAVLGSRSGAIAVYDLSSQGPGDLRPRFDRAGVHGDAITTLGLAPPKDTSESRYLFASSRDGTYSAHLVTFGIEGLSFDLVHKLSLSFGPFIEGLRITEAGHLQVWGLRSKHFILHDVTSQEDVMKVECGGVHSSWAFLPTDEGGTFAWTQAGKIVWTTQTQQPVQRINAGGHGREIKACAVSPGSPQLIATGAEDTDIKLFTYDKTRGFRCLQTLRKHVTGIQHLQWSPDGTWLFSSGGFEEFYVWKITRDVPYVNVGVVRTARYPRNGKSDLRIMGFDVQEVQPEGHFGIIEFRITMAYSDSTLKTWSFNSSSPDPWTLMAQGSYLTSCLSSVHILKPAGPDATALTTSTDGHVTLWSPDSTDAARLSWTSRHQVHQNAVLSCTVHTLPDRSTLIITGGDDNALAFTRITDYPLASPSLKTLIIPRAHAAAVTGVLCRSTGAKGALEVVSVGLDQEVKVWQVRINTGKAGVDGVEVQRKGKGWSCVADAGEMVWLGGRGRAPGQGVHDQQAGILVVGVGMEVWSLDGDDGPNTIKEAYRTARVE</sequence>
<keyword evidence="3" id="KW-0853">WD repeat</keyword>
<dbReference type="OrthoDB" id="5594999at2759"/>
<dbReference type="SUPFAM" id="SSF50978">
    <property type="entry name" value="WD40 repeat-like"/>
    <property type="match status" value="3"/>
</dbReference>
<keyword evidence="8" id="KW-1185">Reference proteome</keyword>
<evidence type="ECO:0000313" key="7">
    <source>
        <dbReference type="EMBL" id="OQO12802.1"/>
    </source>
</evidence>
<comment type="caution">
    <text evidence="7">The sequence shown here is derived from an EMBL/GenBank/DDBJ whole genome shotgun (WGS) entry which is preliminary data.</text>
</comment>
<reference evidence="8" key="1">
    <citation type="submission" date="2017-03" db="EMBL/GenBank/DDBJ databases">
        <title>Genomes of endolithic fungi from Antarctica.</title>
        <authorList>
            <person name="Coleine C."/>
            <person name="Masonjones S."/>
            <person name="Stajich J.E."/>
        </authorList>
    </citation>
    <scope>NUCLEOTIDE SEQUENCE [LARGE SCALE GENOMIC DNA]</scope>
    <source>
        <strain evidence="8">CCFEE 5527</strain>
    </source>
</reference>
<dbReference type="EMBL" id="NAJO01000004">
    <property type="protein sequence ID" value="OQO12802.1"/>
    <property type="molecule type" value="Genomic_DNA"/>
</dbReference>
<keyword evidence="5" id="KW-0677">Repeat</keyword>
<dbReference type="AlphaFoldDB" id="A0A1V8TNM4"/>
<proteinExistence type="inferred from homology"/>
<dbReference type="STRING" id="1507870.A0A1V8TNM4"/>
<dbReference type="InterPro" id="IPR051973">
    <property type="entry name" value="tRNA_Anticodon_Mtase-Reg"/>
</dbReference>
<evidence type="ECO:0000256" key="6">
    <source>
        <dbReference type="ARBA" id="ARBA00038255"/>
    </source>
</evidence>
<protein>
    <submittedName>
        <fullName evidence="7">Uncharacterized protein</fullName>
    </submittedName>
</protein>
<dbReference type="InterPro" id="IPR001680">
    <property type="entry name" value="WD40_rpt"/>
</dbReference>
<dbReference type="PANTHER" id="PTHR14344:SF3">
    <property type="entry name" value="WD REPEAT-CONTAINING PROTEIN 6"/>
    <property type="match status" value="1"/>
</dbReference>
<dbReference type="GO" id="GO:0005737">
    <property type="term" value="C:cytoplasm"/>
    <property type="evidence" value="ECO:0007669"/>
    <property type="project" value="UniProtKB-SubCell"/>
</dbReference>
<evidence type="ECO:0000256" key="5">
    <source>
        <dbReference type="ARBA" id="ARBA00022737"/>
    </source>
</evidence>
<dbReference type="InterPro" id="IPR015943">
    <property type="entry name" value="WD40/YVTN_repeat-like_dom_sf"/>
</dbReference>
<evidence type="ECO:0000256" key="2">
    <source>
        <dbReference type="ARBA" id="ARBA00022490"/>
    </source>
</evidence>
<accession>A0A1V8TNM4</accession>
<evidence type="ECO:0000256" key="4">
    <source>
        <dbReference type="ARBA" id="ARBA00022694"/>
    </source>
</evidence>
<dbReference type="Gene3D" id="2.130.10.10">
    <property type="entry name" value="YVTN repeat-like/Quinoprotein amine dehydrogenase"/>
    <property type="match status" value="3"/>
</dbReference>
<dbReference type="InParanoid" id="A0A1V8TNM4"/>
<gene>
    <name evidence="7" type="ORF">B0A48_02266</name>
</gene>
<evidence type="ECO:0000256" key="3">
    <source>
        <dbReference type="ARBA" id="ARBA00022574"/>
    </source>
</evidence>
<name>A0A1V8TNM4_9PEZI</name>
<dbReference type="Proteomes" id="UP000192596">
    <property type="component" value="Unassembled WGS sequence"/>
</dbReference>
<dbReference type="PANTHER" id="PTHR14344">
    <property type="entry name" value="WD REPEAT PROTEIN"/>
    <property type="match status" value="1"/>
</dbReference>
<dbReference type="FunCoup" id="A0A1V8TNM4">
    <property type="interactions" value="1112"/>
</dbReference>
<evidence type="ECO:0000313" key="8">
    <source>
        <dbReference type="Proteomes" id="UP000192596"/>
    </source>
</evidence>
<dbReference type="SMART" id="SM00320">
    <property type="entry name" value="WD40"/>
    <property type="match status" value="5"/>
</dbReference>
<evidence type="ECO:0000256" key="1">
    <source>
        <dbReference type="ARBA" id="ARBA00004496"/>
    </source>
</evidence>
<dbReference type="Pfam" id="PF00400">
    <property type="entry name" value="WD40"/>
    <property type="match status" value="1"/>
</dbReference>
<dbReference type="InterPro" id="IPR036322">
    <property type="entry name" value="WD40_repeat_dom_sf"/>
</dbReference>